<keyword evidence="3" id="KW-1185">Reference proteome</keyword>
<evidence type="ECO:0000256" key="1">
    <source>
        <dbReference type="SAM" id="MobiDB-lite"/>
    </source>
</evidence>
<organism evidence="2 3">
    <name type="scientific">Glonium stellatum</name>
    <dbReference type="NCBI Taxonomy" id="574774"/>
    <lineage>
        <taxon>Eukaryota</taxon>
        <taxon>Fungi</taxon>
        <taxon>Dikarya</taxon>
        <taxon>Ascomycota</taxon>
        <taxon>Pezizomycotina</taxon>
        <taxon>Dothideomycetes</taxon>
        <taxon>Pleosporomycetidae</taxon>
        <taxon>Gloniales</taxon>
        <taxon>Gloniaceae</taxon>
        <taxon>Glonium</taxon>
    </lineage>
</organism>
<dbReference type="AlphaFoldDB" id="A0A8E2EUL2"/>
<dbReference type="EMBL" id="KV750353">
    <property type="protein sequence ID" value="OCL05197.1"/>
    <property type="molecule type" value="Genomic_DNA"/>
</dbReference>
<evidence type="ECO:0000313" key="3">
    <source>
        <dbReference type="Proteomes" id="UP000250140"/>
    </source>
</evidence>
<gene>
    <name evidence="2" type="ORF">AOQ84DRAFT_101564</name>
</gene>
<sequence>MASSKEIPTIKADDDDAASWPSPIPHTNFSLHEQIRISETLRKKSLEVIEEHTDLIKRYDERIAYLRKVAAARDANTRQSTSMVASQRIMYSPPPAAALSPFLPMQTLYAGHTPPVPWSPDVSDWVDDESPEEYLSGPLTLPANPTVEDDDTFSVNVLASKLEDLAKEMKASLKEPKEKDTQLVKKIRSGEGYDVVDGVLLKKQRMNFGRPLGSM</sequence>
<feature type="region of interest" description="Disordered" evidence="1">
    <location>
        <begin position="1"/>
        <end position="25"/>
    </location>
</feature>
<protein>
    <submittedName>
        <fullName evidence="2">Uncharacterized protein</fullName>
    </submittedName>
</protein>
<reference evidence="2 3" key="1">
    <citation type="journal article" date="2016" name="Nat. Commun.">
        <title>Ectomycorrhizal ecology is imprinted in the genome of the dominant symbiotic fungus Cenococcum geophilum.</title>
        <authorList>
            <consortium name="DOE Joint Genome Institute"/>
            <person name="Peter M."/>
            <person name="Kohler A."/>
            <person name="Ohm R.A."/>
            <person name="Kuo A."/>
            <person name="Krutzmann J."/>
            <person name="Morin E."/>
            <person name="Arend M."/>
            <person name="Barry K.W."/>
            <person name="Binder M."/>
            <person name="Choi C."/>
            <person name="Clum A."/>
            <person name="Copeland A."/>
            <person name="Grisel N."/>
            <person name="Haridas S."/>
            <person name="Kipfer T."/>
            <person name="LaButti K."/>
            <person name="Lindquist E."/>
            <person name="Lipzen A."/>
            <person name="Maire R."/>
            <person name="Meier B."/>
            <person name="Mihaltcheva S."/>
            <person name="Molinier V."/>
            <person name="Murat C."/>
            <person name="Poggeler S."/>
            <person name="Quandt C.A."/>
            <person name="Sperisen C."/>
            <person name="Tritt A."/>
            <person name="Tisserant E."/>
            <person name="Crous P.W."/>
            <person name="Henrissat B."/>
            <person name="Nehls U."/>
            <person name="Egli S."/>
            <person name="Spatafora J.W."/>
            <person name="Grigoriev I.V."/>
            <person name="Martin F.M."/>
        </authorList>
    </citation>
    <scope>NUCLEOTIDE SEQUENCE [LARGE SCALE GENOMIC DNA]</scope>
    <source>
        <strain evidence="2 3">CBS 207.34</strain>
    </source>
</reference>
<dbReference type="Proteomes" id="UP000250140">
    <property type="component" value="Unassembled WGS sequence"/>
</dbReference>
<evidence type="ECO:0000313" key="2">
    <source>
        <dbReference type="EMBL" id="OCL05197.1"/>
    </source>
</evidence>
<accession>A0A8E2EUL2</accession>
<proteinExistence type="predicted"/>
<name>A0A8E2EUL2_9PEZI</name>
<dbReference type="OrthoDB" id="3945813at2759"/>